<comment type="similarity">
    <text evidence="1">Belongs to the bactofilin family.</text>
</comment>
<dbReference type="PANTHER" id="PTHR35024:SF4">
    <property type="entry name" value="POLYMER-FORMING CYTOSKELETAL PROTEIN"/>
    <property type="match status" value="1"/>
</dbReference>
<evidence type="ECO:0000313" key="3">
    <source>
        <dbReference type="EMBL" id="MFC3675229.1"/>
    </source>
</evidence>
<evidence type="ECO:0000256" key="1">
    <source>
        <dbReference type="ARBA" id="ARBA00044755"/>
    </source>
</evidence>
<keyword evidence="4" id="KW-1185">Reference proteome</keyword>
<sequence length="239" mass="24641">MFGRKKPTPDTTAHQPPLPMPERGPTLNAAPPPAVTPIRAADDDLPPMPSHLRAVGKPVLPAASTPPSSPPPSSPTGAAMTDTPTPTPTFRPEIAKRPNVDLPKAVVQASAGSSAPRSEGSPEAKVLLIGRDISLNGKITACDKVIVEGKVEADLTDSRFVEIAETGMFKGSAEVEEAEIRGHFEGRLSVRGRLLIRGTGKVAGDIAYGQVEIECGGEISGTVQTVAAGGRKAAPAAAE</sequence>
<evidence type="ECO:0000256" key="2">
    <source>
        <dbReference type="SAM" id="MobiDB-lite"/>
    </source>
</evidence>
<organism evidence="3 4">
    <name type="scientific">Ferrovibrio xuzhouensis</name>
    <dbReference type="NCBI Taxonomy" id="1576914"/>
    <lineage>
        <taxon>Bacteria</taxon>
        <taxon>Pseudomonadati</taxon>
        <taxon>Pseudomonadota</taxon>
        <taxon>Alphaproteobacteria</taxon>
        <taxon>Rhodospirillales</taxon>
        <taxon>Rhodospirillaceae</taxon>
        <taxon>Ferrovibrio</taxon>
    </lineage>
</organism>
<dbReference type="RefSeq" id="WP_379723396.1">
    <property type="nucleotide sequence ID" value="NZ_JBHRYJ010000001.1"/>
</dbReference>
<gene>
    <name evidence="3" type="ORF">ACFOOQ_06730</name>
</gene>
<evidence type="ECO:0000313" key="4">
    <source>
        <dbReference type="Proteomes" id="UP001595711"/>
    </source>
</evidence>
<comment type="caution">
    <text evidence="3">The sequence shown here is derived from an EMBL/GenBank/DDBJ whole genome shotgun (WGS) entry which is preliminary data.</text>
</comment>
<dbReference type="PANTHER" id="PTHR35024">
    <property type="entry name" value="HYPOTHETICAL CYTOSOLIC PROTEIN"/>
    <property type="match status" value="1"/>
</dbReference>
<reference evidence="4" key="1">
    <citation type="journal article" date="2019" name="Int. J. Syst. Evol. Microbiol.">
        <title>The Global Catalogue of Microorganisms (GCM) 10K type strain sequencing project: providing services to taxonomists for standard genome sequencing and annotation.</title>
        <authorList>
            <consortium name="The Broad Institute Genomics Platform"/>
            <consortium name="The Broad Institute Genome Sequencing Center for Infectious Disease"/>
            <person name="Wu L."/>
            <person name="Ma J."/>
        </authorList>
    </citation>
    <scope>NUCLEOTIDE SEQUENCE [LARGE SCALE GENOMIC DNA]</scope>
    <source>
        <strain evidence="4">KCTC 42182</strain>
    </source>
</reference>
<accession>A0ABV7VDJ8</accession>
<dbReference type="Proteomes" id="UP001595711">
    <property type="component" value="Unassembled WGS sequence"/>
</dbReference>
<proteinExistence type="inferred from homology"/>
<name>A0ABV7VDJ8_9PROT</name>
<feature type="compositionally biased region" description="Low complexity" evidence="2">
    <location>
        <begin position="75"/>
        <end position="84"/>
    </location>
</feature>
<feature type="region of interest" description="Disordered" evidence="2">
    <location>
        <begin position="1"/>
        <end position="101"/>
    </location>
</feature>
<dbReference type="Pfam" id="PF04519">
    <property type="entry name" value="Bactofilin"/>
    <property type="match status" value="1"/>
</dbReference>
<dbReference type="EMBL" id="JBHRYJ010000001">
    <property type="protein sequence ID" value="MFC3675229.1"/>
    <property type="molecule type" value="Genomic_DNA"/>
</dbReference>
<dbReference type="InterPro" id="IPR007607">
    <property type="entry name" value="BacA/B"/>
</dbReference>
<protein>
    <submittedName>
        <fullName evidence="3">Polymer-forming cytoskeletal protein</fullName>
    </submittedName>
</protein>